<dbReference type="InterPro" id="IPR036514">
    <property type="entry name" value="SGNH_hydro_sf"/>
</dbReference>
<dbReference type="InterPro" id="IPR013830">
    <property type="entry name" value="SGNH_hydro"/>
</dbReference>
<protein>
    <submittedName>
        <fullName evidence="2">SGNH/GDSL hydrolase family protein</fullName>
    </submittedName>
</protein>
<dbReference type="Pfam" id="PF13472">
    <property type="entry name" value="Lipase_GDSL_2"/>
    <property type="match status" value="1"/>
</dbReference>
<evidence type="ECO:0000313" key="3">
    <source>
        <dbReference type="Proteomes" id="UP000317982"/>
    </source>
</evidence>
<evidence type="ECO:0000259" key="1">
    <source>
        <dbReference type="Pfam" id="PF13472"/>
    </source>
</evidence>
<dbReference type="RefSeq" id="WP_142703494.1">
    <property type="nucleotide sequence ID" value="NZ_VIRS01000003.1"/>
</dbReference>
<name>A0A545AXM1_9ACTN</name>
<comment type="caution">
    <text evidence="2">The sequence shown here is derived from an EMBL/GenBank/DDBJ whole genome shotgun (WGS) entry which is preliminary data.</text>
</comment>
<evidence type="ECO:0000313" key="2">
    <source>
        <dbReference type="EMBL" id="TQS46087.1"/>
    </source>
</evidence>
<keyword evidence="3" id="KW-1185">Reference proteome</keyword>
<dbReference type="SUPFAM" id="SSF52266">
    <property type="entry name" value="SGNH hydrolase"/>
    <property type="match status" value="1"/>
</dbReference>
<dbReference type="PANTHER" id="PTHR30383:SF5">
    <property type="entry name" value="SGNH HYDROLASE-TYPE ESTERASE DOMAIN-CONTAINING PROTEIN"/>
    <property type="match status" value="1"/>
</dbReference>
<dbReference type="InParanoid" id="A0A545AXM1"/>
<feature type="domain" description="SGNH hydrolase-type esterase" evidence="1">
    <location>
        <begin position="38"/>
        <end position="236"/>
    </location>
</feature>
<dbReference type="Proteomes" id="UP000317982">
    <property type="component" value="Unassembled WGS sequence"/>
</dbReference>
<dbReference type="OrthoDB" id="8215557at2"/>
<proteinExistence type="predicted"/>
<organism evidence="2 3">
    <name type="scientific">Cryptosporangium phraense</name>
    <dbReference type="NCBI Taxonomy" id="2593070"/>
    <lineage>
        <taxon>Bacteria</taxon>
        <taxon>Bacillati</taxon>
        <taxon>Actinomycetota</taxon>
        <taxon>Actinomycetes</taxon>
        <taxon>Cryptosporangiales</taxon>
        <taxon>Cryptosporangiaceae</taxon>
        <taxon>Cryptosporangium</taxon>
    </lineage>
</organism>
<dbReference type="Gene3D" id="3.40.50.1110">
    <property type="entry name" value="SGNH hydrolase"/>
    <property type="match status" value="1"/>
</dbReference>
<dbReference type="GO" id="GO:0004622">
    <property type="term" value="F:phosphatidylcholine lysophospholipase activity"/>
    <property type="evidence" value="ECO:0007669"/>
    <property type="project" value="TreeGrafter"/>
</dbReference>
<dbReference type="EMBL" id="VIRS01000003">
    <property type="protein sequence ID" value="TQS46087.1"/>
    <property type="molecule type" value="Genomic_DNA"/>
</dbReference>
<dbReference type="InterPro" id="IPR051532">
    <property type="entry name" value="Ester_Hydrolysis_Enzymes"/>
</dbReference>
<dbReference type="PANTHER" id="PTHR30383">
    <property type="entry name" value="THIOESTERASE 1/PROTEASE 1/LYSOPHOSPHOLIPASE L1"/>
    <property type="match status" value="1"/>
</dbReference>
<reference evidence="2 3" key="1">
    <citation type="submission" date="2019-07" db="EMBL/GenBank/DDBJ databases">
        <title>Cryptosporangium phraense sp. nov., isolated from plant litter.</title>
        <authorList>
            <person name="Suriyachadkun C."/>
        </authorList>
    </citation>
    <scope>NUCLEOTIDE SEQUENCE [LARGE SCALE GENOMIC DNA]</scope>
    <source>
        <strain evidence="2 3">A-T 5661</strain>
    </source>
</reference>
<dbReference type="AlphaFoldDB" id="A0A545AXM1"/>
<gene>
    <name evidence="2" type="ORF">FL583_06290</name>
</gene>
<keyword evidence="2" id="KW-0378">Hydrolase</keyword>
<dbReference type="CDD" id="cd00229">
    <property type="entry name" value="SGNH_hydrolase"/>
    <property type="match status" value="1"/>
</dbReference>
<accession>A0A545AXM1</accession>
<sequence length="253" mass="25907">MATIRLVVALVAVLFVLDYAPTPVASATRPAGPWTITALGDSVTAGSACDCAPFVALYAGLTEAGAGVRTTARNLGVPGQTSDELLAALAGGTSASWDVADSDIVVVTIGANDLAGDLAAWQDGDCDVGCFQSDIPAIRANVAATVRRIRELRDGQPTEVLVTDYWNVFRDGDQAASLGAAYRTVSRQVTALADTAICAGARSEAATCVDLAGPFGPDPTALLADDGDHPDAEGHAQIAAALARHGWDELTTR</sequence>